<dbReference type="InterPro" id="IPR032675">
    <property type="entry name" value="LRR_dom_sf"/>
</dbReference>
<name>A0A0C3L9D1_9AGAM</name>
<organism evidence="1 2">
    <name type="scientific">Tulasnella calospora MUT 4182</name>
    <dbReference type="NCBI Taxonomy" id="1051891"/>
    <lineage>
        <taxon>Eukaryota</taxon>
        <taxon>Fungi</taxon>
        <taxon>Dikarya</taxon>
        <taxon>Basidiomycota</taxon>
        <taxon>Agaricomycotina</taxon>
        <taxon>Agaricomycetes</taxon>
        <taxon>Cantharellales</taxon>
        <taxon>Tulasnellaceae</taxon>
        <taxon>Tulasnella</taxon>
    </lineage>
</organism>
<accession>A0A0C3L9D1</accession>
<evidence type="ECO:0008006" key="3">
    <source>
        <dbReference type="Google" id="ProtNLM"/>
    </source>
</evidence>
<gene>
    <name evidence="1" type="ORF">M407DRAFT_20513</name>
</gene>
<sequence length="519" mass="58568">MSSPNLLNLIALPSEILDLVASQMRKKKHLLNLALTHTILCDIVIPRHLYRQISVYGRNSARWSHLLADPQRLRSIRNLRIISHTTYQVSGHLVLTKGGEPLYKAITEMPGLKQLAVCHQPNPAKFQSKAFDEMLWGTVIRVCLAMEDFCFSGGWNCLYCYETAFGKSESNIWFLGSLESVDLELRCSPGGGKRDHKYDFSPVYSMLLRCPTLKRLSLTYDNMHCNILEIPELLSLRFPHLKTLRLTSIAFGVQTASLLSSFISANPSIIDFQYLPSTALTLDSTLAPCSMDVLNCLTSLEGTLKTCERLIGAATPTKLKHLSVTLETAEFGALVEFICWPGSFLENLCLYFKDVGQFDWVLLTDSIRSSCTHLRRLRIQQPEPYGHADSSRILSMSDIASTLTGYHELSVFDIPCFIAAMCGLSYYRHFNSINQSETRESVFGRELKWPRFIRTTGSGVKLAVVNGSNPTESEKDDLQIKIKSPADEQKTCRTAKWTVWIYDELTEDECWLAETHPQA</sequence>
<dbReference type="Gene3D" id="3.80.10.10">
    <property type="entry name" value="Ribonuclease Inhibitor"/>
    <property type="match status" value="1"/>
</dbReference>
<dbReference type="AlphaFoldDB" id="A0A0C3L9D1"/>
<keyword evidence="2" id="KW-1185">Reference proteome</keyword>
<dbReference type="EMBL" id="KN822972">
    <property type="protein sequence ID" value="KIO30453.1"/>
    <property type="molecule type" value="Genomic_DNA"/>
</dbReference>
<proteinExistence type="predicted"/>
<dbReference type="SUPFAM" id="SSF52047">
    <property type="entry name" value="RNI-like"/>
    <property type="match status" value="1"/>
</dbReference>
<protein>
    <recommendedName>
        <fullName evidence="3">F-box domain-containing protein</fullName>
    </recommendedName>
</protein>
<dbReference type="Proteomes" id="UP000054248">
    <property type="component" value="Unassembled WGS sequence"/>
</dbReference>
<dbReference type="HOGENOM" id="CLU_524969_0_0_1"/>
<dbReference type="OrthoDB" id="3270296at2759"/>
<evidence type="ECO:0000313" key="2">
    <source>
        <dbReference type="Proteomes" id="UP000054248"/>
    </source>
</evidence>
<reference evidence="2" key="2">
    <citation type="submission" date="2015-01" db="EMBL/GenBank/DDBJ databases">
        <title>Evolutionary Origins and Diversification of the Mycorrhizal Mutualists.</title>
        <authorList>
            <consortium name="DOE Joint Genome Institute"/>
            <consortium name="Mycorrhizal Genomics Consortium"/>
            <person name="Kohler A."/>
            <person name="Kuo A."/>
            <person name="Nagy L.G."/>
            <person name="Floudas D."/>
            <person name="Copeland A."/>
            <person name="Barry K.W."/>
            <person name="Cichocki N."/>
            <person name="Veneault-Fourrey C."/>
            <person name="LaButti K."/>
            <person name="Lindquist E.A."/>
            <person name="Lipzen A."/>
            <person name="Lundell T."/>
            <person name="Morin E."/>
            <person name="Murat C."/>
            <person name="Riley R."/>
            <person name="Ohm R."/>
            <person name="Sun H."/>
            <person name="Tunlid A."/>
            <person name="Henrissat B."/>
            <person name="Grigoriev I.V."/>
            <person name="Hibbett D.S."/>
            <person name="Martin F."/>
        </authorList>
    </citation>
    <scope>NUCLEOTIDE SEQUENCE [LARGE SCALE GENOMIC DNA]</scope>
    <source>
        <strain evidence="2">MUT 4182</strain>
    </source>
</reference>
<reference evidence="1 2" key="1">
    <citation type="submission" date="2014-04" db="EMBL/GenBank/DDBJ databases">
        <authorList>
            <consortium name="DOE Joint Genome Institute"/>
            <person name="Kuo A."/>
            <person name="Girlanda M."/>
            <person name="Perotto S."/>
            <person name="Kohler A."/>
            <person name="Nagy L.G."/>
            <person name="Floudas D."/>
            <person name="Copeland A."/>
            <person name="Barry K.W."/>
            <person name="Cichocki N."/>
            <person name="Veneault-Fourrey C."/>
            <person name="LaButti K."/>
            <person name="Lindquist E.A."/>
            <person name="Lipzen A."/>
            <person name="Lundell T."/>
            <person name="Morin E."/>
            <person name="Murat C."/>
            <person name="Sun H."/>
            <person name="Tunlid A."/>
            <person name="Henrissat B."/>
            <person name="Grigoriev I.V."/>
            <person name="Hibbett D.S."/>
            <person name="Martin F."/>
            <person name="Nordberg H.P."/>
            <person name="Cantor M.N."/>
            <person name="Hua S.X."/>
        </authorList>
    </citation>
    <scope>NUCLEOTIDE SEQUENCE [LARGE SCALE GENOMIC DNA]</scope>
    <source>
        <strain evidence="1 2">MUT 4182</strain>
    </source>
</reference>
<evidence type="ECO:0000313" key="1">
    <source>
        <dbReference type="EMBL" id="KIO30453.1"/>
    </source>
</evidence>